<organism evidence="9 10">
    <name type="scientific">Anisodus acutangulus</name>
    <dbReference type="NCBI Taxonomy" id="402998"/>
    <lineage>
        <taxon>Eukaryota</taxon>
        <taxon>Viridiplantae</taxon>
        <taxon>Streptophyta</taxon>
        <taxon>Embryophyta</taxon>
        <taxon>Tracheophyta</taxon>
        <taxon>Spermatophyta</taxon>
        <taxon>Magnoliopsida</taxon>
        <taxon>eudicotyledons</taxon>
        <taxon>Gunneridae</taxon>
        <taxon>Pentapetalae</taxon>
        <taxon>asterids</taxon>
        <taxon>lamiids</taxon>
        <taxon>Solanales</taxon>
        <taxon>Solanaceae</taxon>
        <taxon>Solanoideae</taxon>
        <taxon>Hyoscyameae</taxon>
        <taxon>Anisodus</taxon>
    </lineage>
</organism>
<protein>
    <submittedName>
        <fullName evidence="9">Uncharacterized protein</fullName>
    </submittedName>
</protein>
<reference evidence="10" key="1">
    <citation type="journal article" date="2023" name="Proc. Natl. Acad. Sci. U.S.A.">
        <title>Genomic and structural basis for evolution of tropane alkaloid biosynthesis.</title>
        <authorList>
            <person name="Wanga Y.-J."/>
            <person name="Taina T."/>
            <person name="Yua J.-Y."/>
            <person name="Lia J."/>
            <person name="Xua B."/>
            <person name="Chenc J."/>
            <person name="D'Auriad J.C."/>
            <person name="Huanga J.-P."/>
            <person name="Huanga S.-X."/>
        </authorList>
    </citation>
    <scope>NUCLEOTIDE SEQUENCE [LARGE SCALE GENOMIC DNA]</scope>
    <source>
        <strain evidence="10">cv. KIB-2019</strain>
    </source>
</reference>
<evidence type="ECO:0000313" key="9">
    <source>
        <dbReference type="EMBL" id="KAJ8539544.1"/>
    </source>
</evidence>
<evidence type="ECO:0000256" key="2">
    <source>
        <dbReference type="ARBA" id="ARBA00022737"/>
    </source>
</evidence>
<dbReference type="Pfam" id="PF00249">
    <property type="entry name" value="Myb_DNA-binding"/>
    <property type="match status" value="2"/>
</dbReference>
<dbReference type="OrthoDB" id="2143914at2759"/>
<comment type="subcellular location">
    <subcellularLocation>
        <location evidence="1">Nucleus</location>
    </subcellularLocation>
</comment>
<gene>
    <name evidence="9" type="ORF">K7X08_013796</name>
</gene>
<dbReference type="Proteomes" id="UP001152561">
    <property type="component" value="Unassembled WGS sequence"/>
</dbReference>
<dbReference type="InterPro" id="IPR017930">
    <property type="entry name" value="Myb_dom"/>
</dbReference>
<keyword evidence="5" id="KW-0804">Transcription</keyword>
<dbReference type="GO" id="GO:0000976">
    <property type="term" value="F:transcription cis-regulatory region binding"/>
    <property type="evidence" value="ECO:0007669"/>
    <property type="project" value="UniProtKB-ARBA"/>
</dbReference>
<evidence type="ECO:0000256" key="6">
    <source>
        <dbReference type="ARBA" id="ARBA00023242"/>
    </source>
</evidence>
<dbReference type="PROSITE" id="PS50090">
    <property type="entry name" value="MYB_LIKE"/>
    <property type="match status" value="2"/>
</dbReference>
<evidence type="ECO:0000256" key="4">
    <source>
        <dbReference type="ARBA" id="ARBA00023125"/>
    </source>
</evidence>
<dbReference type="PROSITE" id="PS51294">
    <property type="entry name" value="HTH_MYB"/>
    <property type="match status" value="2"/>
</dbReference>
<keyword evidence="4" id="KW-0238">DNA-binding</keyword>
<dbReference type="EMBL" id="JAJAGQ010000016">
    <property type="protein sequence ID" value="KAJ8539544.1"/>
    <property type="molecule type" value="Genomic_DNA"/>
</dbReference>
<name>A0A9Q1R474_9SOLA</name>
<evidence type="ECO:0000256" key="5">
    <source>
        <dbReference type="ARBA" id="ARBA00023163"/>
    </source>
</evidence>
<feature type="domain" description="HTH myb-type" evidence="8">
    <location>
        <begin position="63"/>
        <end position="117"/>
    </location>
</feature>
<proteinExistence type="predicted"/>
<comment type="caution">
    <text evidence="9">The sequence shown here is derived from an EMBL/GenBank/DDBJ whole genome shotgun (WGS) entry which is preliminary data.</text>
</comment>
<dbReference type="CDD" id="cd00167">
    <property type="entry name" value="SANT"/>
    <property type="match status" value="2"/>
</dbReference>
<dbReference type="AlphaFoldDB" id="A0A9Q1R474"/>
<dbReference type="PANTHER" id="PTHR48000">
    <property type="entry name" value="OS09G0431300 PROTEIN"/>
    <property type="match status" value="1"/>
</dbReference>
<keyword evidence="10" id="KW-1185">Reference proteome</keyword>
<dbReference type="GO" id="GO:0010597">
    <property type="term" value="P:green leaf volatile biosynthetic process"/>
    <property type="evidence" value="ECO:0007669"/>
    <property type="project" value="UniProtKB-ARBA"/>
</dbReference>
<evidence type="ECO:0000256" key="3">
    <source>
        <dbReference type="ARBA" id="ARBA00023015"/>
    </source>
</evidence>
<dbReference type="InterPro" id="IPR009057">
    <property type="entry name" value="Homeodomain-like_sf"/>
</dbReference>
<feature type="domain" description="Myb-like" evidence="7">
    <location>
        <begin position="9"/>
        <end position="62"/>
    </location>
</feature>
<dbReference type="PANTHER" id="PTHR48000:SF41">
    <property type="entry name" value="TRANSCRIPTION FACTOR RAX2-LIKE"/>
    <property type="match status" value="1"/>
</dbReference>
<keyword evidence="3" id="KW-0805">Transcription regulation</keyword>
<dbReference type="InterPro" id="IPR001005">
    <property type="entry name" value="SANT/Myb"/>
</dbReference>
<keyword evidence="6" id="KW-0539">Nucleus</keyword>
<dbReference type="SUPFAM" id="SSF46689">
    <property type="entry name" value="Homeodomain-like"/>
    <property type="match status" value="1"/>
</dbReference>
<evidence type="ECO:0000256" key="1">
    <source>
        <dbReference type="ARBA" id="ARBA00004123"/>
    </source>
</evidence>
<accession>A0A9Q1R474</accession>
<sequence>MGRAPCCDKNNVKKGPWSPEEDAKLKSYIEQHGTAGNWIALPQKIGLKRCGKSCRLRWLNYLRPNIKHGGFSEEEDNLILSFYISIGSRWSIIAAQLPGRTDNDIKNYWNTKLKKKLFGKQRKNFRGKIQKQGSRKLGREMSNSMVYDHNNTIINTNPRWPDQIQILQPIPYSNQERVNNDHVSIRKLLMKLGGKFSNDDDDKEINIGVPNPQYDPPMDNSLMHPMYHNSINLMSSSPMDVINMTHSPFTNTQYDMDGKAACWTDTETRKLGERMELNTPIVLAINDGCNLAGEFEHMMYTINSQNLDGLEMLYEDMLINKPVTTTLGRSSEWEDMNNLVFPLAPLVVSNNEDHHGTLLQEGALDKLRYIYTYGDTIMQQRHKSNHKGESNSHTTSAIQITRVKNRSFYARRHTNTRCAESRKHVCITDLTLGNDVVQACFKFDHMLHLIDPTYIENDMGYRSFTSLIIPGTNDPTQLGHDLGTRLSH</sequence>
<dbReference type="GO" id="GO:0005634">
    <property type="term" value="C:nucleus"/>
    <property type="evidence" value="ECO:0007669"/>
    <property type="project" value="UniProtKB-SubCell"/>
</dbReference>
<evidence type="ECO:0000313" key="10">
    <source>
        <dbReference type="Proteomes" id="UP001152561"/>
    </source>
</evidence>
<keyword evidence="2" id="KW-0677">Repeat</keyword>
<dbReference type="SMART" id="SM00717">
    <property type="entry name" value="SANT"/>
    <property type="match status" value="2"/>
</dbReference>
<evidence type="ECO:0000259" key="7">
    <source>
        <dbReference type="PROSITE" id="PS50090"/>
    </source>
</evidence>
<dbReference type="FunFam" id="1.10.10.60:FF:000015">
    <property type="entry name" value="Transcription factor RAX3"/>
    <property type="match status" value="1"/>
</dbReference>
<dbReference type="Gene3D" id="1.10.10.60">
    <property type="entry name" value="Homeodomain-like"/>
    <property type="match status" value="2"/>
</dbReference>
<feature type="domain" description="HTH myb-type" evidence="8">
    <location>
        <begin position="9"/>
        <end position="62"/>
    </location>
</feature>
<feature type="domain" description="Myb-like" evidence="7">
    <location>
        <begin position="63"/>
        <end position="113"/>
    </location>
</feature>
<evidence type="ECO:0000259" key="8">
    <source>
        <dbReference type="PROSITE" id="PS51294"/>
    </source>
</evidence>